<gene>
    <name evidence="3" type="ORF">C4N9_13555</name>
</gene>
<dbReference type="Proteomes" id="UP000244940">
    <property type="component" value="Unassembled WGS sequence"/>
</dbReference>
<dbReference type="PANTHER" id="PTHR13847:SF289">
    <property type="entry name" value="GLYCINE OXIDASE"/>
    <property type="match status" value="1"/>
</dbReference>
<dbReference type="AlphaFoldDB" id="A0A2U2C7L6"/>
<dbReference type="OrthoDB" id="9805337at2"/>
<comment type="caution">
    <text evidence="3">The sequence shown here is derived from an EMBL/GenBank/DDBJ whole genome shotgun (WGS) entry which is preliminary data.</text>
</comment>
<dbReference type="GO" id="GO:0005737">
    <property type="term" value="C:cytoplasm"/>
    <property type="evidence" value="ECO:0007669"/>
    <property type="project" value="TreeGrafter"/>
</dbReference>
<keyword evidence="1" id="KW-0560">Oxidoreductase</keyword>
<dbReference type="EMBL" id="QEYD01000008">
    <property type="protein sequence ID" value="PWE27886.1"/>
    <property type="molecule type" value="Genomic_DNA"/>
</dbReference>
<feature type="domain" description="FAD dependent oxidoreductase" evidence="2">
    <location>
        <begin position="4"/>
        <end position="391"/>
    </location>
</feature>
<dbReference type="Pfam" id="PF01266">
    <property type="entry name" value="DAO"/>
    <property type="match status" value="1"/>
</dbReference>
<keyword evidence="4" id="KW-1185">Reference proteome</keyword>
<name>A0A2U2C7L6_9RHOB</name>
<dbReference type="InterPro" id="IPR036188">
    <property type="entry name" value="FAD/NAD-bd_sf"/>
</dbReference>
<dbReference type="GO" id="GO:0016491">
    <property type="term" value="F:oxidoreductase activity"/>
    <property type="evidence" value="ECO:0007669"/>
    <property type="project" value="UniProtKB-KW"/>
</dbReference>
<proteinExistence type="predicted"/>
<dbReference type="Gene3D" id="3.30.9.10">
    <property type="entry name" value="D-Amino Acid Oxidase, subunit A, domain 2"/>
    <property type="match status" value="1"/>
</dbReference>
<accession>A0A2U2C7L6</accession>
<dbReference type="SUPFAM" id="SSF51905">
    <property type="entry name" value="FAD/NAD(P)-binding domain"/>
    <property type="match status" value="1"/>
</dbReference>
<organism evidence="3 4">
    <name type="scientific">Pararhodobacter marinus</name>
    <dbReference type="NCBI Taxonomy" id="2184063"/>
    <lineage>
        <taxon>Bacteria</taxon>
        <taxon>Pseudomonadati</taxon>
        <taxon>Pseudomonadota</taxon>
        <taxon>Alphaproteobacteria</taxon>
        <taxon>Rhodobacterales</taxon>
        <taxon>Paracoccaceae</taxon>
        <taxon>Pararhodobacter</taxon>
    </lineage>
</organism>
<evidence type="ECO:0000259" key="2">
    <source>
        <dbReference type="Pfam" id="PF01266"/>
    </source>
</evidence>
<sequence>MSEILVLGAGMVGVSTALALQEKGHAVTLADRREPGRETSFGNAGIIQVEAAEPYAMPRAMGELLRYALGRSNDLVWSPSGVAGMAPALWRYWLASAPSRRAALGAVYAQMTARSTADHAPLIAASGSENLIARDGLALVFRHAAGFEAEAANAARLAETYGIESRVLDGAEWLREEPALKAAPAGAVHYTKSWSVADPGALTAAYADLFVRRGGRFVQVDADSLSATPSGWRVRGPEGPISAARAVLCLGPWTGALLRRFGLRVPMVLKRGYHAHYDAPQRPRRPYLDADNGVVLTPMRDGLRMATGAALVPQGAPADPRQLRRAERQVADLIELGPRVEAPQWFGTRPCLPGMLPMVGAVPGQTGLWVNFGHGHQGLTLGPTTAGLLAQAMAGETSPLHDALAPATQLKRTIR</sequence>
<dbReference type="Gene3D" id="3.50.50.60">
    <property type="entry name" value="FAD/NAD(P)-binding domain"/>
    <property type="match status" value="2"/>
</dbReference>
<dbReference type="GeneID" id="94365916"/>
<protein>
    <submittedName>
        <fullName evidence="3">Amino acid dehydrogenase</fullName>
    </submittedName>
</protein>
<reference evidence="3 4" key="1">
    <citation type="submission" date="2018-05" db="EMBL/GenBank/DDBJ databases">
        <title>Pararhodobacter marina sp. nov., isolated from deep-sea water of the Indian Ocean.</title>
        <authorList>
            <person name="Lai Q.Sr."/>
            <person name="Liu X."/>
            <person name="Shao Z."/>
        </authorList>
    </citation>
    <scope>NUCLEOTIDE SEQUENCE [LARGE SCALE GENOMIC DNA]</scope>
    <source>
        <strain evidence="3 4">CIC4N-9</strain>
    </source>
</reference>
<dbReference type="PANTHER" id="PTHR13847">
    <property type="entry name" value="SARCOSINE DEHYDROGENASE-RELATED"/>
    <property type="match status" value="1"/>
</dbReference>
<dbReference type="RefSeq" id="WP_109533883.1">
    <property type="nucleotide sequence ID" value="NZ_QEYD01000008.1"/>
</dbReference>
<evidence type="ECO:0000313" key="4">
    <source>
        <dbReference type="Proteomes" id="UP000244940"/>
    </source>
</evidence>
<dbReference type="InterPro" id="IPR006076">
    <property type="entry name" value="FAD-dep_OxRdtase"/>
</dbReference>
<evidence type="ECO:0000256" key="1">
    <source>
        <dbReference type="ARBA" id="ARBA00023002"/>
    </source>
</evidence>
<dbReference type="SUPFAM" id="SSF54373">
    <property type="entry name" value="FAD-linked reductases, C-terminal domain"/>
    <property type="match status" value="1"/>
</dbReference>
<evidence type="ECO:0000313" key="3">
    <source>
        <dbReference type="EMBL" id="PWE27886.1"/>
    </source>
</evidence>